<dbReference type="AlphaFoldDB" id="A0A562KMQ8"/>
<dbReference type="InterPro" id="IPR037171">
    <property type="entry name" value="NagB/RpiA_transferase-like"/>
</dbReference>
<keyword evidence="2" id="KW-0378">Hydrolase</keyword>
<protein>
    <submittedName>
        <fullName evidence="2">Acyl-CoA hydrolase</fullName>
    </submittedName>
</protein>
<dbReference type="PANTHER" id="PTHR21432:SF20">
    <property type="entry name" value="ACETYL-COA HYDROLASE"/>
    <property type="match status" value="1"/>
</dbReference>
<keyword evidence="3" id="KW-1185">Reference proteome</keyword>
<dbReference type="Proteomes" id="UP000316624">
    <property type="component" value="Unassembled WGS sequence"/>
</dbReference>
<gene>
    <name evidence="2" type="ORF">IQ35_00601</name>
</gene>
<dbReference type="InterPro" id="IPR026888">
    <property type="entry name" value="AcetylCoA_hyd_C"/>
</dbReference>
<dbReference type="Gene3D" id="3.40.1080.20">
    <property type="entry name" value="Acetyl-CoA hydrolase/transferase C-terminal domain"/>
    <property type="match status" value="1"/>
</dbReference>
<dbReference type="GO" id="GO:0008775">
    <property type="term" value="F:acetate CoA-transferase activity"/>
    <property type="evidence" value="ECO:0007669"/>
    <property type="project" value="InterPro"/>
</dbReference>
<dbReference type="Gene3D" id="3.30.750.70">
    <property type="entry name" value="4-hydroxybutyrate coenzyme like domains"/>
    <property type="match status" value="1"/>
</dbReference>
<dbReference type="Gene3D" id="3.40.1080.10">
    <property type="entry name" value="Glutaconate Coenzyme A-transferase"/>
    <property type="match status" value="1"/>
</dbReference>
<organism evidence="2 3">
    <name type="scientific">Sphingobium wenxiniae (strain DSM 21828 / CGMCC 1.7748 / JZ-1)</name>
    <dbReference type="NCBI Taxonomy" id="595605"/>
    <lineage>
        <taxon>Bacteria</taxon>
        <taxon>Pseudomonadati</taxon>
        <taxon>Pseudomonadota</taxon>
        <taxon>Alphaproteobacteria</taxon>
        <taxon>Sphingomonadales</taxon>
        <taxon>Sphingomonadaceae</taxon>
        <taxon>Sphingobium</taxon>
    </lineage>
</organism>
<proteinExistence type="predicted"/>
<evidence type="ECO:0000313" key="2">
    <source>
        <dbReference type="EMBL" id="TWH96670.1"/>
    </source>
</evidence>
<accession>A0A562KMQ8</accession>
<dbReference type="RefSeq" id="WP_021245996.1">
    <property type="nucleotide sequence ID" value="NZ_JACIIY010000009.1"/>
</dbReference>
<dbReference type="Pfam" id="PF13336">
    <property type="entry name" value="AcetylCoA_hyd_C"/>
    <property type="match status" value="1"/>
</dbReference>
<dbReference type="InterPro" id="IPR046433">
    <property type="entry name" value="ActCoA_hydro"/>
</dbReference>
<dbReference type="SUPFAM" id="SSF100950">
    <property type="entry name" value="NagB/RpiA/CoA transferase-like"/>
    <property type="match status" value="2"/>
</dbReference>
<reference evidence="2 3" key="1">
    <citation type="journal article" date="2015" name="Stand. Genomic Sci.">
        <title>Genomic Encyclopedia of Bacterial and Archaeal Type Strains, Phase III: the genomes of soil and plant-associated and newly described type strains.</title>
        <authorList>
            <person name="Whitman W.B."/>
            <person name="Woyke T."/>
            <person name="Klenk H.P."/>
            <person name="Zhou Y."/>
            <person name="Lilburn T.G."/>
            <person name="Beck B.J."/>
            <person name="De Vos P."/>
            <person name="Vandamme P."/>
            <person name="Eisen J.A."/>
            <person name="Garrity G."/>
            <person name="Hugenholtz P."/>
            <person name="Kyrpides N.C."/>
        </authorList>
    </citation>
    <scope>NUCLEOTIDE SEQUENCE [LARGE SCALE GENOMIC DNA]</scope>
    <source>
        <strain evidence="2 3">CGMCC 1.7748</strain>
    </source>
</reference>
<sequence length="416" mass="43515">MANALDTIWREFQPGRTIYLPGATGESLALASALGGDPERAAGVHLLSCLVPGMNEALDYGGLAADGTATTFLLPGCMRESFKRGQVSLIPRTYWGIAQQFQATRCDVAIAHVAPPDANGLCSLGIASDFAPLIWPQAAVKILLVNPSMPRLPRALSLPLADADVVVTLDGPLVEAAPAASNEEVEAIAAKVAALVPDGAHIQTGIGGAPGAIWKYLRGHRGLVLRSGMVNDWLLDLRDAGALAEDARHLAGIAYGTRALYDDLAGSDLVGFATTFETHGLPALVALPRLTSVNGALEVDLFGQINVEWQGAALSSGVGGGPDFMRAATFSPGGRSIIALPATAKRGTLSRIVARLDKPSVGIARSDIDTVVTEHGVAELRDKGMDQRAEALIAIAAPEFQAELAEGWRNLRATFR</sequence>
<dbReference type="GO" id="GO:0016787">
    <property type="term" value="F:hydrolase activity"/>
    <property type="evidence" value="ECO:0007669"/>
    <property type="project" value="UniProtKB-KW"/>
</dbReference>
<feature type="domain" description="Acetyl-CoA hydrolase/transferase C-terminal" evidence="1">
    <location>
        <begin position="256"/>
        <end position="406"/>
    </location>
</feature>
<dbReference type="EMBL" id="VLKK01000002">
    <property type="protein sequence ID" value="TWH96670.1"/>
    <property type="molecule type" value="Genomic_DNA"/>
</dbReference>
<dbReference type="InterPro" id="IPR038460">
    <property type="entry name" value="AcetylCoA_hyd_C_sf"/>
</dbReference>
<evidence type="ECO:0000313" key="3">
    <source>
        <dbReference type="Proteomes" id="UP000316624"/>
    </source>
</evidence>
<dbReference type="PANTHER" id="PTHR21432">
    <property type="entry name" value="ACETYL-COA HYDROLASE-RELATED"/>
    <property type="match status" value="1"/>
</dbReference>
<dbReference type="GO" id="GO:0006083">
    <property type="term" value="P:acetate metabolic process"/>
    <property type="evidence" value="ECO:0007669"/>
    <property type="project" value="InterPro"/>
</dbReference>
<evidence type="ECO:0000259" key="1">
    <source>
        <dbReference type="Pfam" id="PF13336"/>
    </source>
</evidence>
<comment type="caution">
    <text evidence="2">The sequence shown here is derived from an EMBL/GenBank/DDBJ whole genome shotgun (WGS) entry which is preliminary data.</text>
</comment>
<name>A0A562KMQ8_SPHWJ</name>